<protein>
    <submittedName>
        <fullName evidence="1">PQQ-binding-like beta-propeller repeat protein</fullName>
    </submittedName>
</protein>
<evidence type="ECO:0000313" key="1">
    <source>
        <dbReference type="EMBL" id="MEA5668215.1"/>
    </source>
</evidence>
<proteinExistence type="predicted"/>
<gene>
    <name evidence="1" type="ORF">VA603_11770</name>
</gene>
<organism evidence="1 2">
    <name type="scientific">Stenotrophomonas capsici</name>
    <dbReference type="NCBI Taxonomy" id="3110230"/>
    <lineage>
        <taxon>Bacteria</taxon>
        <taxon>Pseudomonadati</taxon>
        <taxon>Pseudomonadota</taxon>
        <taxon>Gammaproteobacteria</taxon>
        <taxon>Lysobacterales</taxon>
        <taxon>Lysobacteraceae</taxon>
        <taxon>Stenotrophomonas</taxon>
    </lineage>
</organism>
<dbReference type="InterPro" id="IPR015943">
    <property type="entry name" value="WD40/YVTN_repeat-like_dom_sf"/>
</dbReference>
<dbReference type="Proteomes" id="UP001301653">
    <property type="component" value="Unassembled WGS sequence"/>
</dbReference>
<keyword evidence="2" id="KW-1185">Reference proteome</keyword>
<dbReference type="RefSeq" id="WP_323438960.1">
    <property type="nucleotide sequence ID" value="NZ_JAYFUH010000226.1"/>
</dbReference>
<evidence type="ECO:0000313" key="2">
    <source>
        <dbReference type="Proteomes" id="UP001301653"/>
    </source>
</evidence>
<dbReference type="EMBL" id="JAYFUH010000226">
    <property type="protein sequence ID" value="MEA5668215.1"/>
    <property type="molecule type" value="Genomic_DNA"/>
</dbReference>
<dbReference type="Pfam" id="PF00400">
    <property type="entry name" value="WD40"/>
    <property type="match status" value="2"/>
</dbReference>
<dbReference type="InterPro" id="IPR001680">
    <property type="entry name" value="WD40_rpt"/>
</dbReference>
<name>A0ABU5V4E5_9GAMM</name>
<dbReference type="Gene3D" id="2.130.10.10">
    <property type="entry name" value="YVTN repeat-like/Quinoprotein amine dehydrogenase"/>
    <property type="match status" value="2"/>
</dbReference>
<reference evidence="1 2" key="1">
    <citation type="submission" date="2023-12" db="EMBL/GenBank/DDBJ databases">
        <title>Stenotrophomonas guangdongensis sp. nov., isolated from wilted pepper plants (Capsicum annuum).</title>
        <authorList>
            <person name="Qiu M."/>
            <person name="Li Y."/>
            <person name="Liu Q."/>
            <person name="Zhang X."/>
            <person name="Huang Y."/>
            <person name="Guo R."/>
            <person name="Hu M."/>
            <person name="Zhou J."/>
            <person name="Zhou X."/>
        </authorList>
    </citation>
    <scope>NUCLEOTIDE SEQUENCE [LARGE SCALE GENOMIC DNA]</scope>
    <source>
        <strain evidence="1 2">MH1</strain>
    </source>
</reference>
<dbReference type="InterPro" id="IPR011044">
    <property type="entry name" value="Quino_amine_DH_bsu"/>
</dbReference>
<dbReference type="SUPFAM" id="SSF50969">
    <property type="entry name" value="YVTN repeat-like/Quinoprotein amine dehydrogenase"/>
    <property type="match status" value="1"/>
</dbReference>
<accession>A0ABU5V4E5</accession>
<dbReference type="SMART" id="SM00320">
    <property type="entry name" value="WD40"/>
    <property type="match status" value="2"/>
</dbReference>
<sequence length="435" mass="46703">MADATPQQQWHDAVHSYAHHLNAYIAEGDACGWEGIGEPDDPPALSALLPELRQQLRAANAEGSEAAIARLRSQWPPLHEATNPLLEDNGQGFGALAWRADGSLLIRTGTWYEPGQVLRLQGLEVTPEPDLQMFGSSPDGRVLALLREGRIALVHGADDTPVAVLPLPTGQEGLPSVLAALAEDDATVQQLVPFNDGQRVVVVQAGGVFLCSATGIQRLLPAARELEEAAGEDDPYGVRLDMVHAAVSPDGNWIACGHQDGRHRIFDGHGTPVSEVGPHGEYPHHAAFFADGRHVALNACHFYNGATIGVEVAALAQIDTDFYEDHPAVRVIEPGARVYASAPLPEGLVLGDAYGYLRAVDSAGTVLWKQHVGSTISAMATSPDGRTLAVGSHSGTLHLLDLASTDARPEQVGTHPRRELRRWLFWKQEARPLAW</sequence>
<comment type="caution">
    <text evidence="1">The sequence shown here is derived from an EMBL/GenBank/DDBJ whole genome shotgun (WGS) entry which is preliminary data.</text>
</comment>